<protein>
    <recommendedName>
        <fullName evidence="2">AttH domain-containing protein</fullName>
    </recommendedName>
</protein>
<feature type="domain" description="AttH" evidence="2">
    <location>
        <begin position="46"/>
        <end position="220"/>
    </location>
</feature>
<evidence type="ECO:0000313" key="4">
    <source>
        <dbReference type="Proteomes" id="UP000005459"/>
    </source>
</evidence>
<dbReference type="SUPFAM" id="SSF159245">
    <property type="entry name" value="AttH-like"/>
    <property type="match status" value="1"/>
</dbReference>
<dbReference type="Pfam" id="PF07143">
    <property type="entry name" value="CrtC"/>
    <property type="match status" value="1"/>
</dbReference>
<dbReference type="InterPro" id="IPR023374">
    <property type="entry name" value="AttH-like_dom_sf"/>
</dbReference>
<dbReference type="RefSeq" id="WP_007192027.1">
    <property type="nucleotide sequence ID" value="NZ_AFWV01000003.1"/>
</dbReference>
<proteinExistence type="predicted"/>
<dbReference type="Gene3D" id="2.40.370.10">
    <property type="entry name" value="AttH-like domain"/>
    <property type="match status" value="2"/>
</dbReference>
<feature type="chain" id="PRO_5003394262" description="AttH domain-containing protein" evidence="1">
    <location>
        <begin position="19"/>
        <end position="359"/>
    </location>
</feature>
<dbReference type="STRING" id="768671.ThimaDRAFT_1150"/>
<dbReference type="AlphaFoldDB" id="F9U7S4"/>
<organism evidence="3 4">
    <name type="scientific">Thiocapsa marina 5811</name>
    <dbReference type="NCBI Taxonomy" id="768671"/>
    <lineage>
        <taxon>Bacteria</taxon>
        <taxon>Pseudomonadati</taxon>
        <taxon>Pseudomonadota</taxon>
        <taxon>Gammaproteobacteria</taxon>
        <taxon>Chromatiales</taxon>
        <taxon>Chromatiaceae</taxon>
        <taxon>Thiocapsa</taxon>
    </lineage>
</organism>
<keyword evidence="4" id="KW-1185">Reference proteome</keyword>
<evidence type="ECO:0000259" key="2">
    <source>
        <dbReference type="Pfam" id="PF07143"/>
    </source>
</evidence>
<dbReference type="PATRIC" id="fig|768671.3.peg.1229"/>
<dbReference type="Pfam" id="PF17186">
    <property type="entry name" value="Lipocalin_9"/>
    <property type="match status" value="1"/>
</dbReference>
<keyword evidence="1" id="KW-0732">Signal</keyword>
<gene>
    <name evidence="3" type="ORF">ThimaDRAFT_1150</name>
</gene>
<dbReference type="PANTHER" id="PTHR38591">
    <property type="entry name" value="HYDROLASE"/>
    <property type="match status" value="1"/>
</dbReference>
<dbReference type="InterPro" id="IPR010791">
    <property type="entry name" value="AttH_dom"/>
</dbReference>
<dbReference type="Proteomes" id="UP000005459">
    <property type="component" value="Unassembled WGS sequence"/>
</dbReference>
<dbReference type="PANTHER" id="PTHR38591:SF1">
    <property type="entry name" value="BLL1000 PROTEIN"/>
    <property type="match status" value="1"/>
</dbReference>
<dbReference type="EMBL" id="AFWV01000003">
    <property type="protein sequence ID" value="EGV19704.1"/>
    <property type="molecule type" value="Genomic_DNA"/>
</dbReference>
<reference evidence="3 4" key="1">
    <citation type="submission" date="2011-06" db="EMBL/GenBank/DDBJ databases">
        <title>The draft genome of Thiocapsa marina 5811.</title>
        <authorList>
            <consortium name="US DOE Joint Genome Institute (JGI-PGF)"/>
            <person name="Lucas S."/>
            <person name="Han J."/>
            <person name="Cheng J.-F."/>
            <person name="Goodwin L."/>
            <person name="Pitluck S."/>
            <person name="Peters L."/>
            <person name="Land M.L."/>
            <person name="Hauser L."/>
            <person name="Vogl K."/>
            <person name="Liu Z."/>
            <person name="Imhoff J."/>
            <person name="Thiel V."/>
            <person name="Frigaard N.-U."/>
            <person name="Bryant D."/>
            <person name="Woyke T.J."/>
        </authorList>
    </citation>
    <scope>NUCLEOTIDE SEQUENCE [LARGE SCALE GENOMIC DNA]</scope>
    <source>
        <strain evidence="3 4">5811</strain>
    </source>
</reference>
<name>F9U7S4_9GAMM</name>
<sequence length="359" mass="39954">MPVWLALTLALCWPIAFAAASDFAPVIEGRPLAFPADTGAHPDYRTEWWYITGWLTDETGIERGFQVTFFRVGTGIGADNPSRFAPRQLILAHAAIADPSVGSLIHAERIERALEPLAGAAMGQTRAWIADWELASDATDGPERYRTRIEADDFALDLELVTTGPPLPNGRGGFSQKTPDPSNASYYYSRPQLAVEGRIRLDGTDRHVTGHAWLDHEWSSEIMPEEAQGWDWIGINLHDGGSLMAFRMRGRDGSALWTSGTLRDGAAPARTLVPDEVRFQPGRLWQSPRTGTRYPVEWTLEVAGRTLRLEPLMDDQELDGRRSTGIVYWEGAVRVYEADREVGRGYLEMTGYAQRPDSL</sequence>
<evidence type="ECO:0000313" key="3">
    <source>
        <dbReference type="EMBL" id="EGV19704.1"/>
    </source>
</evidence>
<accession>F9U7S4</accession>
<evidence type="ECO:0000256" key="1">
    <source>
        <dbReference type="SAM" id="SignalP"/>
    </source>
</evidence>
<feature type="signal peptide" evidence="1">
    <location>
        <begin position="1"/>
        <end position="18"/>
    </location>
</feature>
<dbReference type="OrthoDB" id="9770826at2"/>
<dbReference type="eggNOG" id="COG5621">
    <property type="taxonomic scope" value="Bacteria"/>
</dbReference>